<dbReference type="AlphaFoldDB" id="A0A285N6B2"/>
<comment type="similarity">
    <text evidence="2 5">Belongs to the UDP-N-acetylglucosamine 2-epimerase family.</text>
</comment>
<keyword evidence="8" id="KW-1185">Reference proteome</keyword>
<dbReference type="Proteomes" id="UP000219356">
    <property type="component" value="Unassembled WGS sequence"/>
</dbReference>
<dbReference type="STRING" id="586416.GZ22_15265"/>
<proteinExistence type="inferred from homology"/>
<sequence>MLGTVCMVPNKKKVMLVFGTRPEAVKMAPLVLELQKRTEQFDTIVTVTAQQREMLDQVLTIFGITPDYDLNIMKARQSLTHITTKVMAGLDELYQEVKPDIVLVHGDTTTSFAASLAAYYNQIPVGHVEAGLRTWNKYSPFPEELNRQLTGVIADLHFSPTDQARQNLLDEGKKTESITVTGNTAIDAMSTTVDARYEHPILEQAAGKRLVLVTAHRRENLGDNMEHMFTAIRRIADAHPDTMIVYPVHLNPAVRDIANRILGNHERIQLIEPLGLIDFHNFASRSYLILTDSGGVQEEAPSLGVPVLVLRDTTERPEGIQAGTLKLAGTDEDNIFKMADHLLRDGEAHEAMAKASNPYGDGHASVRIAVYLQYYFGFQTEPPAFFKPAD</sequence>
<evidence type="ECO:0000256" key="5">
    <source>
        <dbReference type="RuleBase" id="RU003513"/>
    </source>
</evidence>
<organism evidence="7 8">
    <name type="scientific">Terribacillus aidingensis</name>
    <dbReference type="NCBI Taxonomy" id="586416"/>
    <lineage>
        <taxon>Bacteria</taxon>
        <taxon>Bacillati</taxon>
        <taxon>Bacillota</taxon>
        <taxon>Bacilli</taxon>
        <taxon>Bacillales</taxon>
        <taxon>Bacillaceae</taxon>
        <taxon>Terribacillus</taxon>
    </lineage>
</organism>
<dbReference type="EMBL" id="OBEK01000001">
    <property type="protein sequence ID" value="SNZ04483.1"/>
    <property type="molecule type" value="Genomic_DNA"/>
</dbReference>
<dbReference type="CDD" id="cd03786">
    <property type="entry name" value="GTB_UDP-GlcNAc_2-Epimerase"/>
    <property type="match status" value="1"/>
</dbReference>
<dbReference type="FunFam" id="3.40.50.2000:FF:000043">
    <property type="entry name" value="UDP-N-acetylglucosamine 2-epimerase"/>
    <property type="match status" value="1"/>
</dbReference>
<evidence type="ECO:0000256" key="4">
    <source>
        <dbReference type="ARBA" id="ARBA00079400"/>
    </source>
</evidence>
<evidence type="ECO:0000256" key="3">
    <source>
        <dbReference type="ARBA" id="ARBA00038858"/>
    </source>
</evidence>
<name>A0A285N6B2_9BACI</name>
<dbReference type="InterPro" id="IPR003331">
    <property type="entry name" value="UDP_GlcNAc_Epimerase_2_dom"/>
</dbReference>
<dbReference type="PANTHER" id="PTHR43174:SF2">
    <property type="entry name" value="UDP-N-ACETYLGLUCOSAMINE 2-EPIMERASE"/>
    <property type="match status" value="1"/>
</dbReference>
<gene>
    <name evidence="7" type="ORF">SAMN05421503_0663</name>
</gene>
<dbReference type="GO" id="GO:0008761">
    <property type="term" value="F:UDP-N-acetylglucosamine 2-epimerase activity"/>
    <property type="evidence" value="ECO:0007669"/>
    <property type="project" value="UniProtKB-EC"/>
</dbReference>
<dbReference type="InterPro" id="IPR029767">
    <property type="entry name" value="WecB-like"/>
</dbReference>
<accession>A0A285N6B2</accession>
<dbReference type="Pfam" id="PF02350">
    <property type="entry name" value="Epimerase_2"/>
    <property type="match status" value="1"/>
</dbReference>
<dbReference type="SUPFAM" id="SSF53756">
    <property type="entry name" value="UDP-Glycosyltransferase/glycogen phosphorylase"/>
    <property type="match status" value="1"/>
</dbReference>
<evidence type="ECO:0000313" key="7">
    <source>
        <dbReference type="EMBL" id="SNZ04483.1"/>
    </source>
</evidence>
<evidence type="ECO:0000259" key="6">
    <source>
        <dbReference type="Pfam" id="PF02350"/>
    </source>
</evidence>
<dbReference type="Gene3D" id="3.40.50.2000">
    <property type="entry name" value="Glycogen Phosphorylase B"/>
    <property type="match status" value="2"/>
</dbReference>
<evidence type="ECO:0000256" key="2">
    <source>
        <dbReference type="ARBA" id="ARBA00038209"/>
    </source>
</evidence>
<dbReference type="NCBIfam" id="TIGR00236">
    <property type="entry name" value="wecB"/>
    <property type="match status" value="1"/>
</dbReference>
<evidence type="ECO:0000256" key="1">
    <source>
        <dbReference type="ARBA" id="ARBA00023235"/>
    </source>
</evidence>
<reference evidence="8" key="1">
    <citation type="submission" date="2017-09" db="EMBL/GenBank/DDBJ databases">
        <authorList>
            <person name="Varghese N."/>
            <person name="Submissions S."/>
        </authorList>
    </citation>
    <scope>NUCLEOTIDE SEQUENCE [LARGE SCALE GENOMIC DNA]</scope>
    <source>
        <strain evidence="8">CGMCC 1.8913</strain>
    </source>
</reference>
<feature type="domain" description="UDP-N-acetylglucosamine 2-epimerase" evidence="6">
    <location>
        <begin position="36"/>
        <end position="372"/>
    </location>
</feature>
<evidence type="ECO:0000313" key="8">
    <source>
        <dbReference type="Proteomes" id="UP000219356"/>
    </source>
</evidence>
<dbReference type="EC" id="5.1.3.14" evidence="3"/>
<keyword evidence="1 5" id="KW-0413">Isomerase</keyword>
<protein>
    <recommendedName>
        <fullName evidence="3">UDP-N-acetylglucosamine 2-epimerase (non-hydrolyzing)</fullName>
        <ecNumber evidence="3">5.1.3.14</ecNumber>
    </recommendedName>
    <alternativeName>
        <fullName evidence="4">UDP-GlcNAc-2-epimerase</fullName>
    </alternativeName>
</protein>
<dbReference type="PANTHER" id="PTHR43174">
    <property type="entry name" value="UDP-N-ACETYLGLUCOSAMINE 2-EPIMERASE"/>
    <property type="match status" value="1"/>
</dbReference>